<dbReference type="EMBL" id="MW862981">
    <property type="protein sequence ID" value="QWY81864.1"/>
    <property type="molecule type" value="Genomic_DNA"/>
</dbReference>
<reference evidence="1" key="1">
    <citation type="submission" date="2021-04" db="EMBL/GenBank/DDBJ databases">
        <authorList>
            <person name="Ulbrich M."/>
            <person name="Aldana K.S."/>
            <person name="Brown J.W."/>
            <person name="Campbell D.M."/>
            <person name="Chai A.E."/>
            <person name="Dalson K.A."/>
            <person name="Dembinski E."/>
            <person name="Gomez D.E."/>
            <person name="Gupta K."/>
            <person name="Guyot M."/>
            <person name="Hocutt K.M."/>
            <person name="Holsinger J.M."/>
            <person name="Ibarra L.A."/>
            <person name="Jeon T.-Y."/>
            <person name="Mackenzie M."/>
            <person name="Marquez I.-P.P."/>
            <person name="Mathenge R.W."/>
            <person name="Mo B.F."/>
            <person name="Nelson S."/>
            <person name="Zepeda J."/>
            <person name="Zhang L.J."/>
            <person name="Ngo R."/>
            <person name="Tse V.Y."/>
            <person name="Garlena R.A."/>
            <person name="Russell D.A."/>
            <person name="Pope W.H."/>
            <person name="Jacobs-Sera D."/>
            <person name="Hatfull G.F."/>
            <person name="Reddi K."/>
            <person name="Moberg-Parker J."/>
            <person name="Freise A.C."/>
        </authorList>
    </citation>
    <scope>NUCLEOTIDE SEQUENCE</scope>
</reference>
<protein>
    <submittedName>
        <fullName evidence="1">Holliday junction resolvase</fullName>
    </submittedName>
</protein>
<keyword evidence="2" id="KW-1185">Reference proteome</keyword>
<organism evidence="1 2">
    <name type="scientific">Microbacterium phage Honk</name>
    <dbReference type="NCBI Taxonomy" id="2836095"/>
    <lineage>
        <taxon>Viruses</taxon>
        <taxon>Duplodnaviria</taxon>
        <taxon>Heunggongvirae</taxon>
        <taxon>Uroviricota</taxon>
        <taxon>Caudoviricetes</taxon>
        <taxon>Casidaviridae</taxon>
        <taxon>Honkvirus</taxon>
        <taxon>Honkvirus honk</taxon>
    </lineage>
</organism>
<gene>
    <name evidence="1" type="primary">41</name>
    <name evidence="1" type="ORF">SEA_HONK_41</name>
</gene>
<evidence type="ECO:0000313" key="2">
    <source>
        <dbReference type="Proteomes" id="UP000693682"/>
    </source>
</evidence>
<dbReference type="Proteomes" id="UP000693682">
    <property type="component" value="Segment"/>
</dbReference>
<sequence length="113" mass="12037">MSSANKRKGTAWESAIRDYLIAHGIPARRVAQTGQLDTGDIHGIEPFVGQAKNLANLADAINQGIAGAREQAPRVAPDAIPVAFIKRRGKGTAQGLAVLELADFARVLQRLRA</sequence>
<evidence type="ECO:0000313" key="1">
    <source>
        <dbReference type="EMBL" id="QWY81864.1"/>
    </source>
</evidence>
<accession>A0A8F3INX0</accession>
<name>A0A8F3INX0_9CAUD</name>
<proteinExistence type="predicted"/>